<sequence>MSTPRHDDHPAHAAHGVHPAPAAHSAHAPHDQHDGHDDHDHRGDEQAGGRRNVTLESDSAWRMAEAASTFLALLTPEQRERATYPVDHDERQNWHYVPKERRGLPFTEMDGAQQKYAHALLSSGLSQRGYAKAVSIMGLEAILAHIEGAQRRQPRNPDLYHVTIFGQPSDSRSWGWRVEGHHVSVNMLVVDGNRIAPTPNFFGANPARVPEGAPAPGLRVLAAEEDLARHLVASLDESLRRRAVIDPEAPGDILSRAERRVKRESPSGIRAGELGGDQRHTLMDLIAEYVGRMPRDVADTRLDRIEKEGSGHIHFAWAGDLHPGQPHYYRLQGPTFLVEYDNTQNGANHIHSVWRDFEGDWGHDLLADHYQASH</sequence>
<organism evidence="2">
    <name type="scientific">uncultured Chloroflexota bacterium</name>
    <dbReference type="NCBI Taxonomy" id="166587"/>
    <lineage>
        <taxon>Bacteria</taxon>
        <taxon>Bacillati</taxon>
        <taxon>Chloroflexota</taxon>
        <taxon>environmental samples</taxon>
    </lineage>
</organism>
<name>A0A6J4HB90_9CHLR</name>
<evidence type="ECO:0008006" key="3">
    <source>
        <dbReference type="Google" id="ProtNLM"/>
    </source>
</evidence>
<gene>
    <name evidence="2" type="ORF">AVDCRST_MAG77-548</name>
</gene>
<dbReference type="InterPro" id="IPR021889">
    <property type="entry name" value="DUF3500"/>
</dbReference>
<feature type="compositionally biased region" description="Basic and acidic residues" evidence="1">
    <location>
        <begin position="28"/>
        <end position="48"/>
    </location>
</feature>
<feature type="region of interest" description="Disordered" evidence="1">
    <location>
        <begin position="1"/>
        <end position="51"/>
    </location>
</feature>
<feature type="compositionally biased region" description="Low complexity" evidence="1">
    <location>
        <begin position="13"/>
        <end position="26"/>
    </location>
</feature>
<dbReference type="PANTHER" id="PTHR37489">
    <property type="entry name" value="DUF3500 DOMAIN-CONTAINING PROTEIN"/>
    <property type="match status" value="1"/>
</dbReference>
<evidence type="ECO:0000256" key="1">
    <source>
        <dbReference type="SAM" id="MobiDB-lite"/>
    </source>
</evidence>
<dbReference type="PANTHER" id="PTHR37489:SF1">
    <property type="entry name" value="DUF3500 DOMAIN-CONTAINING PROTEIN"/>
    <property type="match status" value="1"/>
</dbReference>
<evidence type="ECO:0000313" key="2">
    <source>
        <dbReference type="EMBL" id="CAA9217412.1"/>
    </source>
</evidence>
<feature type="compositionally biased region" description="Basic and acidic residues" evidence="1">
    <location>
        <begin position="1"/>
        <end position="11"/>
    </location>
</feature>
<proteinExistence type="predicted"/>
<dbReference type="Pfam" id="PF12006">
    <property type="entry name" value="DUF3500"/>
    <property type="match status" value="1"/>
</dbReference>
<dbReference type="EMBL" id="CADCTC010000018">
    <property type="protein sequence ID" value="CAA9217412.1"/>
    <property type="molecule type" value="Genomic_DNA"/>
</dbReference>
<reference evidence="2" key="1">
    <citation type="submission" date="2020-02" db="EMBL/GenBank/DDBJ databases">
        <authorList>
            <person name="Meier V. D."/>
        </authorList>
    </citation>
    <scope>NUCLEOTIDE SEQUENCE</scope>
    <source>
        <strain evidence="2">AVDCRST_MAG77</strain>
    </source>
</reference>
<protein>
    <recommendedName>
        <fullName evidence="3">DUF3500 domain-containing protein</fullName>
    </recommendedName>
</protein>
<dbReference type="AlphaFoldDB" id="A0A6J4HB90"/>
<accession>A0A6J4HB90</accession>